<dbReference type="Gene3D" id="3.60.10.10">
    <property type="entry name" value="Endonuclease/exonuclease/phosphatase"/>
    <property type="match status" value="1"/>
</dbReference>
<dbReference type="EMBL" id="JBHUFL010000001">
    <property type="protein sequence ID" value="MFD1833690.1"/>
    <property type="molecule type" value="Genomic_DNA"/>
</dbReference>
<comment type="caution">
    <text evidence="2">The sequence shown here is derived from an EMBL/GenBank/DDBJ whole genome shotgun (WGS) entry which is preliminary data.</text>
</comment>
<organism evidence="2 3">
    <name type="scientific">Brachybacterium rhamnosum</name>
    <dbReference type="NCBI Taxonomy" id="173361"/>
    <lineage>
        <taxon>Bacteria</taxon>
        <taxon>Bacillati</taxon>
        <taxon>Actinomycetota</taxon>
        <taxon>Actinomycetes</taxon>
        <taxon>Micrococcales</taxon>
        <taxon>Dermabacteraceae</taxon>
        <taxon>Brachybacterium</taxon>
    </lineage>
</organism>
<dbReference type="SUPFAM" id="SSF56219">
    <property type="entry name" value="DNase I-like"/>
    <property type="match status" value="1"/>
</dbReference>
<feature type="domain" description="Endonuclease/exonuclease/phosphatase" evidence="1">
    <location>
        <begin position="4"/>
        <end position="266"/>
    </location>
</feature>
<dbReference type="InterPro" id="IPR036691">
    <property type="entry name" value="Endo/exonu/phosph_ase_sf"/>
</dbReference>
<name>A0ABW4PU99_9MICO</name>
<keyword evidence="2" id="KW-0255">Endonuclease</keyword>
<evidence type="ECO:0000313" key="2">
    <source>
        <dbReference type="EMBL" id="MFD1833690.1"/>
    </source>
</evidence>
<dbReference type="Pfam" id="PF03372">
    <property type="entry name" value="Exo_endo_phos"/>
    <property type="match status" value="1"/>
</dbReference>
<keyword evidence="2" id="KW-0378">Hydrolase</keyword>
<evidence type="ECO:0000259" key="1">
    <source>
        <dbReference type="Pfam" id="PF03372"/>
    </source>
</evidence>
<accession>A0ABW4PU99</accession>
<dbReference type="RefSeq" id="WP_343903372.1">
    <property type="nucleotide sequence ID" value="NZ_BAAAIS010000001.1"/>
</dbReference>
<reference evidence="3" key="1">
    <citation type="journal article" date="2019" name="Int. J. Syst. Evol. Microbiol.">
        <title>The Global Catalogue of Microorganisms (GCM) 10K type strain sequencing project: providing services to taxonomists for standard genome sequencing and annotation.</title>
        <authorList>
            <consortium name="The Broad Institute Genomics Platform"/>
            <consortium name="The Broad Institute Genome Sequencing Center for Infectious Disease"/>
            <person name="Wu L."/>
            <person name="Ma J."/>
        </authorList>
    </citation>
    <scope>NUCLEOTIDE SEQUENCE [LARGE SCALE GENOMIC DNA]</scope>
    <source>
        <strain evidence="3">JCM 11650</strain>
    </source>
</reference>
<keyword evidence="2" id="KW-0540">Nuclease</keyword>
<dbReference type="PANTHER" id="PTHR14859:SF15">
    <property type="entry name" value="ENDONUCLEASE_EXONUCLEASE_PHOSPHATASE DOMAIN-CONTAINING PROTEIN"/>
    <property type="match status" value="1"/>
</dbReference>
<dbReference type="Proteomes" id="UP001597280">
    <property type="component" value="Unassembled WGS sequence"/>
</dbReference>
<gene>
    <name evidence="2" type="ORF">ACFSDA_01260</name>
</gene>
<dbReference type="GO" id="GO:0004519">
    <property type="term" value="F:endonuclease activity"/>
    <property type="evidence" value="ECO:0007669"/>
    <property type="project" value="UniProtKB-KW"/>
</dbReference>
<sequence length="276" mass="29574">MRVATFNIHHGADARGRLDLTRTAAAIAATGADLVALQEVDVRFGVRSRDQDQASLLGEALGMHVRFGPAIVRGEGDGYGVALLSRAPIGQAVMHVLPGAPGPRPLREPRGVLDARVEVPGAGPVRVLVTHLDHDHRSHRDVQVREILRLVAEDAGPVVLLGDLNADPSAPELAGLRRCGFRDAAIEVARQRRWGTVARAPDGTPPGGAPSRAARVLSLARAVVPHGPVRATWPVRLPVRRLDAIWLRGPVRARELRVVRSTASDHRLIVAHLDLG</sequence>
<dbReference type="InterPro" id="IPR051916">
    <property type="entry name" value="GPI-anchor_lipid_remodeler"/>
</dbReference>
<dbReference type="InterPro" id="IPR005135">
    <property type="entry name" value="Endo/exonuclease/phosphatase"/>
</dbReference>
<keyword evidence="3" id="KW-1185">Reference proteome</keyword>
<evidence type="ECO:0000313" key="3">
    <source>
        <dbReference type="Proteomes" id="UP001597280"/>
    </source>
</evidence>
<dbReference type="PANTHER" id="PTHR14859">
    <property type="entry name" value="CALCOFLUOR WHITE HYPERSENSITIVE PROTEIN PRECURSOR"/>
    <property type="match status" value="1"/>
</dbReference>
<protein>
    <submittedName>
        <fullName evidence="2">Endonuclease/exonuclease/phosphatase family protein</fullName>
    </submittedName>
</protein>
<proteinExistence type="predicted"/>